<organism evidence="1 2">
    <name type="scientific">Winogradskyella jejuensis</name>
    <dbReference type="NCBI Taxonomy" id="1089305"/>
    <lineage>
        <taxon>Bacteria</taxon>
        <taxon>Pseudomonadati</taxon>
        <taxon>Bacteroidota</taxon>
        <taxon>Flavobacteriia</taxon>
        <taxon>Flavobacteriales</taxon>
        <taxon>Flavobacteriaceae</taxon>
        <taxon>Winogradskyella</taxon>
    </lineage>
</organism>
<protein>
    <recommendedName>
        <fullName evidence="3">Threonine synthase</fullName>
    </recommendedName>
</protein>
<dbReference type="InterPro" id="IPR045444">
    <property type="entry name" value="DUF6503"/>
</dbReference>
<evidence type="ECO:0000313" key="1">
    <source>
        <dbReference type="EMBL" id="SHH35916.1"/>
    </source>
</evidence>
<dbReference type="EMBL" id="FQWS01000002">
    <property type="protein sequence ID" value="SHH35916.1"/>
    <property type="molecule type" value="Genomic_DNA"/>
</dbReference>
<proteinExistence type="predicted"/>
<dbReference type="InterPro" id="IPR011047">
    <property type="entry name" value="Quinoprotein_ADH-like_sf"/>
</dbReference>
<dbReference type="PROSITE" id="PS51257">
    <property type="entry name" value="PROKAR_LIPOPROTEIN"/>
    <property type="match status" value="1"/>
</dbReference>
<dbReference type="STRING" id="1089305.SAMN05444148_1825"/>
<sequence length="265" mass="30082">MKKIIALFATALIIISCKNDKTSSIEEIKNIKKEDITTSIYPESITKIFDAHGGIDHWNKMKTLSFTMNKQNGAEVTTTNLKTRAELIDTPDYGIGFDGRTLWVNEKNEKPYRGKARFYKGLMMYFYAMPFIVGDDGIIYEEAEPLTFEGKTYLGVLVSYEAGIGESPDDQYIIYYDAETGQMQWLAYTVTFGKDGKSDKFSYIRYDDWQTINGLALPKSISWYNVEEGQPTESRNTVEFVDVVVSEEAPKDAIFGMPQGSKIIQ</sequence>
<reference evidence="2" key="1">
    <citation type="submission" date="2016-11" db="EMBL/GenBank/DDBJ databases">
        <authorList>
            <person name="Varghese N."/>
            <person name="Submissions S."/>
        </authorList>
    </citation>
    <scope>NUCLEOTIDE SEQUENCE [LARGE SCALE GENOMIC DNA]</scope>
    <source>
        <strain evidence="2">DSM 25330</strain>
    </source>
</reference>
<dbReference type="SUPFAM" id="SSF50998">
    <property type="entry name" value="Quinoprotein alcohol dehydrogenase-like"/>
    <property type="match status" value="1"/>
</dbReference>
<dbReference type="Pfam" id="PF20113">
    <property type="entry name" value="DUF6503"/>
    <property type="match status" value="1"/>
</dbReference>
<accession>A0A1M5SBM8</accession>
<dbReference type="Proteomes" id="UP000184522">
    <property type="component" value="Unassembled WGS sequence"/>
</dbReference>
<evidence type="ECO:0000313" key="2">
    <source>
        <dbReference type="Proteomes" id="UP000184522"/>
    </source>
</evidence>
<dbReference type="AlphaFoldDB" id="A0A1M5SBM8"/>
<name>A0A1M5SBM8_9FLAO</name>
<dbReference type="RefSeq" id="WP_073085691.1">
    <property type="nucleotide sequence ID" value="NZ_FQWS01000002.1"/>
</dbReference>
<gene>
    <name evidence="1" type="ORF">SAMN05444148_1825</name>
</gene>
<dbReference type="OrthoDB" id="282859at2"/>
<evidence type="ECO:0008006" key="3">
    <source>
        <dbReference type="Google" id="ProtNLM"/>
    </source>
</evidence>
<keyword evidence="2" id="KW-1185">Reference proteome</keyword>